<organism evidence="8 9">
    <name type="scientific">Drosophila busckii</name>
    <name type="common">Fruit fly</name>
    <dbReference type="NCBI Taxonomy" id="30019"/>
    <lineage>
        <taxon>Eukaryota</taxon>
        <taxon>Metazoa</taxon>
        <taxon>Ecdysozoa</taxon>
        <taxon>Arthropoda</taxon>
        <taxon>Hexapoda</taxon>
        <taxon>Insecta</taxon>
        <taxon>Pterygota</taxon>
        <taxon>Neoptera</taxon>
        <taxon>Endopterygota</taxon>
        <taxon>Diptera</taxon>
        <taxon>Brachycera</taxon>
        <taxon>Muscomorpha</taxon>
        <taxon>Ephydroidea</taxon>
        <taxon>Drosophilidae</taxon>
        <taxon>Drosophila</taxon>
    </lineage>
</organism>
<evidence type="ECO:0000313" key="9">
    <source>
        <dbReference type="Proteomes" id="UP000494163"/>
    </source>
</evidence>
<accession>A0A0M4EAT9</accession>
<dbReference type="STRING" id="30019.A0A0M4EAT9"/>
<keyword evidence="3" id="KW-1015">Disulfide bond</keyword>
<dbReference type="GO" id="GO:0006508">
    <property type="term" value="P:proteolysis"/>
    <property type="evidence" value="ECO:0007669"/>
    <property type="project" value="InterPro"/>
</dbReference>
<dbReference type="OrthoDB" id="10029630at2759"/>
<evidence type="ECO:0000313" key="8">
    <source>
        <dbReference type="EMBL" id="ALC39576.1"/>
    </source>
</evidence>
<evidence type="ECO:0000256" key="7">
    <source>
        <dbReference type="SAM" id="SignalP"/>
    </source>
</evidence>
<dbReference type="GO" id="GO:0005886">
    <property type="term" value="C:plasma membrane"/>
    <property type="evidence" value="ECO:0007669"/>
    <property type="project" value="TreeGrafter"/>
</dbReference>
<sequence>MKLLVLAFLATLALSQALVKEEIAAKEYLENLNKELALRTNVDTEAAWAYASNINDENEKKRNENAAELAKFLKEIAADTQKFNWRSYQSEDIKRQFKFLTKLGYAAL</sequence>
<dbReference type="Pfam" id="PF01401">
    <property type="entry name" value="Peptidase_M2"/>
    <property type="match status" value="1"/>
</dbReference>
<dbReference type="PANTHER" id="PTHR10514:SF44">
    <property type="entry name" value="ANGIOTENSIN-CONVERTING ENZYME-RELATED"/>
    <property type="match status" value="1"/>
</dbReference>
<keyword evidence="9" id="KW-1185">Reference proteome</keyword>
<evidence type="ECO:0000256" key="3">
    <source>
        <dbReference type="ARBA" id="ARBA00023157"/>
    </source>
</evidence>
<evidence type="ECO:0000256" key="1">
    <source>
        <dbReference type="ARBA" id="ARBA00008139"/>
    </source>
</evidence>
<keyword evidence="2 7" id="KW-0732">Signal</keyword>
<dbReference type="GO" id="GO:0005615">
    <property type="term" value="C:extracellular space"/>
    <property type="evidence" value="ECO:0007669"/>
    <property type="project" value="TreeGrafter"/>
</dbReference>
<dbReference type="PANTHER" id="PTHR10514">
    <property type="entry name" value="ANGIOTENSIN-CONVERTING ENZYME"/>
    <property type="match status" value="1"/>
</dbReference>
<feature type="glycosylation site" description="N-linked (GlcNAc...) asparagine" evidence="5">
    <location>
        <position position="53"/>
    </location>
</feature>
<dbReference type="PROSITE" id="PS52011">
    <property type="entry name" value="PEPTIDASE_M2"/>
    <property type="match status" value="1"/>
</dbReference>
<name>A0A0M4EAT9_DROBS</name>
<dbReference type="AlphaFoldDB" id="A0A0M4EAT9"/>
<dbReference type="Proteomes" id="UP000494163">
    <property type="component" value="Chromosome 2L"/>
</dbReference>
<evidence type="ECO:0000256" key="6">
    <source>
        <dbReference type="PROSITE-ProRule" id="PRU01355"/>
    </source>
</evidence>
<comment type="caution">
    <text evidence="6">Lacks conserved residue(s) required for the propagation of feature annotation.</text>
</comment>
<dbReference type="GO" id="GO:0008237">
    <property type="term" value="F:metallopeptidase activity"/>
    <property type="evidence" value="ECO:0007669"/>
    <property type="project" value="InterPro"/>
</dbReference>
<protein>
    <submittedName>
        <fullName evidence="8">Maker501</fullName>
    </submittedName>
</protein>
<proteinExistence type="inferred from homology"/>
<evidence type="ECO:0000256" key="5">
    <source>
        <dbReference type="PIRSR" id="PIRSR601548-10"/>
    </source>
</evidence>
<evidence type="ECO:0000256" key="2">
    <source>
        <dbReference type="ARBA" id="ARBA00022729"/>
    </source>
</evidence>
<comment type="similarity">
    <text evidence="1 6">Belongs to the peptidase M2 family.</text>
</comment>
<gene>
    <name evidence="8" type="ORF">Dbus_chr2Lg1661</name>
</gene>
<dbReference type="GO" id="GO:0008241">
    <property type="term" value="F:peptidyl-dipeptidase activity"/>
    <property type="evidence" value="ECO:0007669"/>
    <property type="project" value="InterPro"/>
</dbReference>
<dbReference type="EMBL" id="CP012523">
    <property type="protein sequence ID" value="ALC39576.1"/>
    <property type="molecule type" value="Genomic_DNA"/>
</dbReference>
<dbReference type="InterPro" id="IPR001548">
    <property type="entry name" value="Peptidase_M2"/>
</dbReference>
<reference evidence="8 9" key="1">
    <citation type="submission" date="2015-08" db="EMBL/GenBank/DDBJ databases">
        <title>Ancestral chromatin configuration constrains chromatin evolution on differentiating sex chromosomes in Drosophila.</title>
        <authorList>
            <person name="Zhou Q."/>
            <person name="Bachtrog D."/>
        </authorList>
    </citation>
    <scope>NUCLEOTIDE SEQUENCE [LARGE SCALE GENOMIC DNA]</scope>
    <source>
        <tissue evidence="8">Whole larvae</tissue>
    </source>
</reference>
<evidence type="ECO:0000256" key="4">
    <source>
        <dbReference type="ARBA" id="ARBA00023180"/>
    </source>
</evidence>
<feature type="chain" id="PRO_5005793014" evidence="7">
    <location>
        <begin position="18"/>
        <end position="108"/>
    </location>
</feature>
<keyword evidence="4 5" id="KW-0325">Glycoprotein</keyword>
<dbReference type="SUPFAM" id="SSF55486">
    <property type="entry name" value="Metalloproteases ('zincins'), catalytic domain"/>
    <property type="match status" value="1"/>
</dbReference>
<dbReference type="OMA" id="QGRANNE"/>
<feature type="signal peptide" evidence="7">
    <location>
        <begin position="1"/>
        <end position="17"/>
    </location>
</feature>